<evidence type="ECO:0000313" key="2">
    <source>
        <dbReference type="Proteomes" id="UP000000768"/>
    </source>
</evidence>
<accession>C5WNK0</accession>
<dbReference type="EMBL" id="CM000760">
    <property type="protein sequence ID" value="EER95041.2"/>
    <property type="molecule type" value="Genomic_DNA"/>
</dbReference>
<dbReference type="AlphaFoldDB" id="C5WNK0"/>
<reference evidence="2" key="2">
    <citation type="journal article" date="2018" name="Plant J.">
        <title>The Sorghum bicolor reference genome: improved assembly, gene annotations, a transcriptome atlas, and signatures of genome organization.</title>
        <authorList>
            <person name="McCormick R.F."/>
            <person name="Truong S.K."/>
            <person name="Sreedasyam A."/>
            <person name="Jenkins J."/>
            <person name="Shu S."/>
            <person name="Sims D."/>
            <person name="Kennedy M."/>
            <person name="Amirebrahimi M."/>
            <person name="Weers B.D."/>
            <person name="McKinley B."/>
            <person name="Mattison A."/>
            <person name="Morishige D.T."/>
            <person name="Grimwood J."/>
            <person name="Schmutz J."/>
            <person name="Mullet J.E."/>
        </authorList>
    </citation>
    <scope>NUCLEOTIDE SEQUENCE [LARGE SCALE GENOMIC DNA]</scope>
    <source>
        <strain evidence="2">cv. BTx623</strain>
    </source>
</reference>
<protein>
    <submittedName>
        <fullName evidence="1">Uncharacterized protein</fullName>
    </submittedName>
</protein>
<sequence length="107" mass="12084">MSAGCAWRRSAAAETRRSQMTSSVYCLRRRSRRRVDVINTAARSARAKAATKSGLLAAALTTSMHLRLLFHEAIRDCLDSAAALFRHAQPADILLHQHSRHLLRLWY</sequence>
<dbReference type="KEGG" id="sbi:8081437"/>
<dbReference type="HOGENOM" id="CLU_002738_3_2_1"/>
<reference evidence="1 2" key="1">
    <citation type="journal article" date="2009" name="Nature">
        <title>The Sorghum bicolor genome and the diversification of grasses.</title>
        <authorList>
            <person name="Paterson A.H."/>
            <person name="Bowers J.E."/>
            <person name="Bruggmann R."/>
            <person name="Dubchak I."/>
            <person name="Grimwood J."/>
            <person name="Gundlach H."/>
            <person name="Haberer G."/>
            <person name="Hellsten U."/>
            <person name="Mitros T."/>
            <person name="Poliakov A."/>
            <person name="Schmutz J."/>
            <person name="Spannagl M."/>
            <person name="Tang H."/>
            <person name="Wang X."/>
            <person name="Wicker T."/>
            <person name="Bharti A.K."/>
            <person name="Chapman J."/>
            <person name="Feltus F.A."/>
            <person name="Gowik U."/>
            <person name="Grigoriev I.V."/>
            <person name="Lyons E."/>
            <person name="Maher C.A."/>
            <person name="Martis M."/>
            <person name="Narechania A."/>
            <person name="Otillar R.P."/>
            <person name="Penning B.W."/>
            <person name="Salamov A.A."/>
            <person name="Wang Y."/>
            <person name="Zhang L."/>
            <person name="Carpita N.C."/>
            <person name="Freeling M."/>
            <person name="Gingle A.R."/>
            <person name="Hash C.T."/>
            <person name="Keller B."/>
            <person name="Klein P."/>
            <person name="Kresovich S."/>
            <person name="McCann M.C."/>
            <person name="Ming R."/>
            <person name="Peterson D.G."/>
            <person name="Mehboob-ur-Rahman"/>
            <person name="Ware D."/>
            <person name="Westhoff P."/>
            <person name="Mayer K.F."/>
            <person name="Messing J."/>
            <person name="Rokhsar D.S."/>
        </authorList>
    </citation>
    <scope>NUCLEOTIDE SEQUENCE [LARGE SCALE GENOMIC DNA]</scope>
    <source>
        <strain evidence="2">cv. BTx623</strain>
    </source>
</reference>
<evidence type="ECO:0000313" key="1">
    <source>
        <dbReference type="EMBL" id="EER95041.2"/>
    </source>
</evidence>
<keyword evidence="2" id="KW-1185">Reference proteome</keyword>
<dbReference type="Gramene" id="EER95041">
    <property type="protein sequence ID" value="EER95041"/>
    <property type="gene ID" value="SORBI_3001G409000"/>
</dbReference>
<gene>
    <name evidence="1" type="ORF">SORBI_3001G409000</name>
</gene>
<proteinExistence type="predicted"/>
<name>C5WNK0_SORBI</name>
<organism evidence="1 2">
    <name type="scientific">Sorghum bicolor</name>
    <name type="common">Sorghum</name>
    <name type="synonym">Sorghum vulgare</name>
    <dbReference type="NCBI Taxonomy" id="4558"/>
    <lineage>
        <taxon>Eukaryota</taxon>
        <taxon>Viridiplantae</taxon>
        <taxon>Streptophyta</taxon>
        <taxon>Embryophyta</taxon>
        <taxon>Tracheophyta</taxon>
        <taxon>Spermatophyta</taxon>
        <taxon>Magnoliopsida</taxon>
        <taxon>Liliopsida</taxon>
        <taxon>Poales</taxon>
        <taxon>Poaceae</taxon>
        <taxon>PACMAD clade</taxon>
        <taxon>Panicoideae</taxon>
        <taxon>Andropogonodae</taxon>
        <taxon>Andropogoneae</taxon>
        <taxon>Sorghinae</taxon>
        <taxon>Sorghum</taxon>
    </lineage>
</organism>
<dbReference type="InParanoid" id="C5WNK0"/>
<dbReference type="Proteomes" id="UP000000768">
    <property type="component" value="Chromosome 1"/>
</dbReference>